<evidence type="ECO:0000313" key="3">
    <source>
        <dbReference type="Proteomes" id="UP000663869"/>
    </source>
</evidence>
<comment type="caution">
    <text evidence="2">The sequence shown here is derived from an EMBL/GenBank/DDBJ whole genome shotgun (WGS) entry which is preliminary data.</text>
</comment>
<gene>
    <name evidence="2" type="ORF">FME351_LOCUS7374</name>
</gene>
<feature type="region of interest" description="Disordered" evidence="1">
    <location>
        <begin position="1"/>
        <end position="60"/>
    </location>
</feature>
<organism evidence="2 3">
    <name type="scientific">Rotaria socialis</name>
    <dbReference type="NCBI Taxonomy" id="392032"/>
    <lineage>
        <taxon>Eukaryota</taxon>
        <taxon>Metazoa</taxon>
        <taxon>Spiralia</taxon>
        <taxon>Gnathifera</taxon>
        <taxon>Rotifera</taxon>
        <taxon>Eurotatoria</taxon>
        <taxon>Bdelloidea</taxon>
        <taxon>Philodinida</taxon>
        <taxon>Philodinidae</taxon>
        <taxon>Rotaria</taxon>
    </lineage>
</organism>
<evidence type="ECO:0000313" key="2">
    <source>
        <dbReference type="EMBL" id="CAF3382486.1"/>
    </source>
</evidence>
<accession>A0A817YPW6</accession>
<proteinExistence type="predicted"/>
<feature type="compositionally biased region" description="Polar residues" evidence="1">
    <location>
        <begin position="46"/>
        <end position="60"/>
    </location>
</feature>
<dbReference type="AlphaFoldDB" id="A0A817YPW6"/>
<dbReference type="Proteomes" id="UP000663869">
    <property type="component" value="Unassembled WGS sequence"/>
</dbReference>
<name>A0A817YPW6_9BILA</name>
<protein>
    <submittedName>
        <fullName evidence="2">Uncharacterized protein</fullName>
    </submittedName>
</protein>
<reference evidence="2" key="1">
    <citation type="submission" date="2021-02" db="EMBL/GenBank/DDBJ databases">
        <authorList>
            <person name="Nowell W R."/>
        </authorList>
    </citation>
    <scope>NUCLEOTIDE SEQUENCE</scope>
</reference>
<dbReference type="EMBL" id="CAJNYU010000688">
    <property type="protein sequence ID" value="CAF3382486.1"/>
    <property type="molecule type" value="Genomic_DNA"/>
</dbReference>
<evidence type="ECO:0000256" key="1">
    <source>
        <dbReference type="SAM" id="MobiDB-lite"/>
    </source>
</evidence>
<feature type="compositionally biased region" description="Low complexity" evidence="1">
    <location>
        <begin position="34"/>
        <end position="45"/>
    </location>
</feature>
<sequence length="92" mass="10635">MARDSSIPSEAADLMARPMSSSKNVSYRQKKLPPIRQQQQQPQRRNGNTTSSNRSDQLLGNQRRIARFIKHIKKVSELFGNLAWGFRVIWKP</sequence>